<dbReference type="KEGG" id="der:6542586"/>
<keyword evidence="8" id="KW-1015">Disulfide bond</keyword>
<dbReference type="InterPro" id="IPR018114">
    <property type="entry name" value="TRYPSIN_HIS"/>
</dbReference>
<dbReference type="PANTHER" id="PTHR24256">
    <property type="entry name" value="TRYPTASE-RELATED"/>
    <property type="match status" value="1"/>
</dbReference>
<evidence type="ECO:0000259" key="12">
    <source>
        <dbReference type="PROSITE" id="PS50240"/>
    </source>
</evidence>
<dbReference type="InterPro" id="IPR043504">
    <property type="entry name" value="Peptidase_S1_PA_chymotrypsin"/>
</dbReference>
<dbReference type="InterPro" id="IPR001254">
    <property type="entry name" value="Trypsin_dom"/>
</dbReference>
<name>B3N6T0_DROER</name>
<dbReference type="eggNOG" id="KOG3627">
    <property type="taxonomic scope" value="Eukaryota"/>
</dbReference>
<dbReference type="GO" id="GO:0046872">
    <property type="term" value="F:metal ion binding"/>
    <property type="evidence" value="ECO:0007669"/>
    <property type="project" value="UniProtKB-KW"/>
</dbReference>
<keyword evidence="4 11" id="KW-0378">Hydrolase</keyword>
<evidence type="ECO:0000313" key="14">
    <source>
        <dbReference type="Proteomes" id="UP000008711"/>
    </source>
</evidence>
<evidence type="ECO:0000256" key="5">
    <source>
        <dbReference type="ARBA" id="ARBA00022825"/>
    </source>
</evidence>
<dbReference type="Pfam" id="PF00089">
    <property type="entry name" value="Trypsin"/>
    <property type="match status" value="1"/>
</dbReference>
<feature type="domain" description="Peptidase S1" evidence="12">
    <location>
        <begin position="58"/>
        <end position="317"/>
    </location>
</feature>
<keyword evidence="6" id="KW-0106">Calcium</keyword>
<dbReference type="GO" id="GO:0004252">
    <property type="term" value="F:serine-type endopeptidase activity"/>
    <property type="evidence" value="ECO:0007669"/>
    <property type="project" value="InterPro"/>
</dbReference>
<dbReference type="FunFam" id="2.40.10.10:FF:000078">
    <property type="entry name" value="Serine protease H137"/>
    <property type="match status" value="1"/>
</dbReference>
<dbReference type="Proteomes" id="UP000008711">
    <property type="component" value="Unassembled WGS sequence"/>
</dbReference>
<evidence type="ECO:0000256" key="11">
    <source>
        <dbReference type="RuleBase" id="RU363034"/>
    </source>
</evidence>
<evidence type="ECO:0000256" key="1">
    <source>
        <dbReference type="ARBA" id="ARBA00022670"/>
    </source>
</evidence>
<reference evidence="13 14" key="2">
    <citation type="journal article" date="2008" name="Bioinformatics">
        <title>Assembly reconciliation.</title>
        <authorList>
            <person name="Zimin A.V."/>
            <person name="Smith D.R."/>
            <person name="Sutton G."/>
            <person name="Yorke J.A."/>
        </authorList>
    </citation>
    <scope>NUCLEOTIDE SEQUENCE [LARGE SCALE GENOMIC DNA]</scope>
    <source>
        <strain evidence="13 14">TSC#14021-0224.01</strain>
    </source>
</reference>
<evidence type="ECO:0000256" key="8">
    <source>
        <dbReference type="ARBA" id="ARBA00023157"/>
    </source>
</evidence>
<dbReference type="PROSITE" id="PS00135">
    <property type="entry name" value="TRYPSIN_SER"/>
    <property type="match status" value="1"/>
</dbReference>
<evidence type="ECO:0000256" key="7">
    <source>
        <dbReference type="ARBA" id="ARBA00023145"/>
    </source>
</evidence>
<evidence type="ECO:0000256" key="6">
    <source>
        <dbReference type="ARBA" id="ARBA00022837"/>
    </source>
</evidence>
<dbReference type="PRINTS" id="PR00722">
    <property type="entry name" value="CHYMOTRYPSIN"/>
</dbReference>
<evidence type="ECO:0000256" key="3">
    <source>
        <dbReference type="ARBA" id="ARBA00022729"/>
    </source>
</evidence>
<dbReference type="CDD" id="cd00190">
    <property type="entry name" value="Tryp_SPc"/>
    <property type="match status" value="1"/>
</dbReference>
<dbReference type="EMBL" id="CH954177">
    <property type="protein sequence ID" value="EDV58179.2"/>
    <property type="molecule type" value="Genomic_DNA"/>
</dbReference>
<evidence type="ECO:0000256" key="2">
    <source>
        <dbReference type="ARBA" id="ARBA00022723"/>
    </source>
</evidence>
<dbReference type="SUPFAM" id="SSF50494">
    <property type="entry name" value="Trypsin-like serine proteases"/>
    <property type="match status" value="1"/>
</dbReference>
<evidence type="ECO:0000256" key="10">
    <source>
        <dbReference type="ARBA" id="ARBA00024195"/>
    </source>
</evidence>
<dbReference type="SMART" id="SM00020">
    <property type="entry name" value="Tryp_SPc"/>
    <property type="match status" value="1"/>
</dbReference>
<dbReference type="InterPro" id="IPR009003">
    <property type="entry name" value="Peptidase_S1_PA"/>
</dbReference>
<dbReference type="OrthoDB" id="7850353at2759"/>
<accession>B3N6T0</accession>
<keyword evidence="9" id="KW-0325">Glycoprotein</keyword>
<dbReference type="GO" id="GO:0006508">
    <property type="term" value="P:proteolysis"/>
    <property type="evidence" value="ECO:0007669"/>
    <property type="project" value="UniProtKB-KW"/>
</dbReference>
<evidence type="ECO:0000313" key="13">
    <source>
        <dbReference type="EMBL" id="EDV58179.2"/>
    </source>
</evidence>
<dbReference type="FunFam" id="2.40.10.10:FF:000028">
    <property type="entry name" value="Serine protease easter"/>
    <property type="match status" value="1"/>
</dbReference>
<sequence length="325" mass="36450">MALINLMKEINYTNSTLLNVKCGMLNSARELVYNVHVCCPKDLPDSSVCGQSPPIFYIVGGKDAQLNQFPWTALLLYKRDIARPWTTSPRCAGSLITNRYVLTAAHCLTVTRFTEIGVRLGEHNLETNPDCIWLLKKKCAKPHVDIDVSLAIVHKQYHTRDGRHYNDIALLRLARPVIYTAGIKPICIRPDFEIARSSFENHTLEIAGWGDSSRQQYSSVLLHGTIRGMSPENCLTQFPTLRVDRDIQICAMGRDGTDTGRGDSGGPLMASVGRADHQFYYLAGITSYGGDASSYGCGPAVYTKTSSYIWWIKWNMMNIWKKSFM</sequence>
<dbReference type="InterPro" id="IPR033116">
    <property type="entry name" value="TRYPSIN_SER"/>
</dbReference>
<dbReference type="InterPro" id="IPR001314">
    <property type="entry name" value="Peptidase_S1A"/>
</dbReference>
<comment type="similarity">
    <text evidence="10">Belongs to the peptidase S1 family. CLIP subfamily.</text>
</comment>
<keyword evidence="2" id="KW-0479">Metal-binding</keyword>
<evidence type="ECO:0000256" key="9">
    <source>
        <dbReference type="ARBA" id="ARBA00023180"/>
    </source>
</evidence>
<dbReference type="PROSITE" id="PS50240">
    <property type="entry name" value="TRYPSIN_DOM"/>
    <property type="match status" value="1"/>
</dbReference>
<organism evidence="13 14">
    <name type="scientific">Drosophila erecta</name>
    <name type="common">Fruit fly</name>
    <dbReference type="NCBI Taxonomy" id="7220"/>
    <lineage>
        <taxon>Eukaryota</taxon>
        <taxon>Metazoa</taxon>
        <taxon>Ecdysozoa</taxon>
        <taxon>Arthropoda</taxon>
        <taxon>Hexapoda</taxon>
        <taxon>Insecta</taxon>
        <taxon>Pterygota</taxon>
        <taxon>Neoptera</taxon>
        <taxon>Endopterygota</taxon>
        <taxon>Diptera</taxon>
        <taxon>Brachycera</taxon>
        <taxon>Muscomorpha</taxon>
        <taxon>Ephydroidea</taxon>
        <taxon>Drosophilidae</taxon>
        <taxon>Drosophila</taxon>
        <taxon>Sophophora</taxon>
    </lineage>
</organism>
<keyword evidence="14" id="KW-1185">Reference proteome</keyword>
<evidence type="ECO:0000256" key="4">
    <source>
        <dbReference type="ARBA" id="ARBA00022801"/>
    </source>
</evidence>
<reference evidence="13 14" key="1">
    <citation type="journal article" date="2007" name="Nature">
        <title>Evolution of genes and genomes on the Drosophila phylogeny.</title>
        <authorList>
            <consortium name="Drosophila 12 Genomes Consortium"/>
            <person name="Clark A.G."/>
            <person name="Eisen M.B."/>
            <person name="Smith D.R."/>
            <person name="Bergman C.M."/>
            <person name="Oliver B."/>
            <person name="Markow T.A."/>
            <person name="Kaufman T.C."/>
            <person name="Kellis M."/>
            <person name="Gelbart W."/>
            <person name="Iyer V.N."/>
            <person name="Pollard D.A."/>
            <person name="Sackton T.B."/>
            <person name="Larracuente A.M."/>
            <person name="Singh N.D."/>
            <person name="Abad J.P."/>
            <person name="Abt D.N."/>
            <person name="Adryan B."/>
            <person name="Aguade M."/>
            <person name="Akashi H."/>
            <person name="Anderson W.W."/>
            <person name="Aquadro C.F."/>
            <person name="Ardell D.H."/>
            <person name="Arguello R."/>
            <person name="Artieri C.G."/>
            <person name="Barbash D.A."/>
            <person name="Barker D."/>
            <person name="Barsanti P."/>
            <person name="Batterham P."/>
            <person name="Batzoglou S."/>
            <person name="Begun D."/>
            <person name="Bhutkar A."/>
            <person name="Blanco E."/>
            <person name="Bosak S.A."/>
            <person name="Bradley R.K."/>
            <person name="Brand A.D."/>
            <person name="Brent M.R."/>
            <person name="Brooks A.N."/>
            <person name="Brown R.H."/>
            <person name="Butlin R.K."/>
            <person name="Caggese C."/>
            <person name="Calvi B.R."/>
            <person name="Bernardo de Carvalho A."/>
            <person name="Caspi A."/>
            <person name="Castrezana S."/>
            <person name="Celniker S.E."/>
            <person name="Chang J.L."/>
            <person name="Chapple C."/>
            <person name="Chatterji S."/>
            <person name="Chinwalla A."/>
            <person name="Civetta A."/>
            <person name="Clifton S.W."/>
            <person name="Comeron J.M."/>
            <person name="Costello J.C."/>
            <person name="Coyne J.A."/>
            <person name="Daub J."/>
            <person name="David R.G."/>
            <person name="Delcher A.L."/>
            <person name="Delehaunty K."/>
            <person name="Do C.B."/>
            <person name="Ebling H."/>
            <person name="Edwards K."/>
            <person name="Eickbush T."/>
            <person name="Evans J.D."/>
            <person name="Filipski A."/>
            <person name="Findeiss S."/>
            <person name="Freyhult E."/>
            <person name="Fulton L."/>
            <person name="Fulton R."/>
            <person name="Garcia A.C."/>
            <person name="Gardiner A."/>
            <person name="Garfield D.A."/>
            <person name="Garvin B.E."/>
            <person name="Gibson G."/>
            <person name="Gilbert D."/>
            <person name="Gnerre S."/>
            <person name="Godfrey J."/>
            <person name="Good R."/>
            <person name="Gotea V."/>
            <person name="Gravely B."/>
            <person name="Greenberg A.J."/>
            <person name="Griffiths-Jones S."/>
            <person name="Gross S."/>
            <person name="Guigo R."/>
            <person name="Gustafson E.A."/>
            <person name="Haerty W."/>
            <person name="Hahn M.W."/>
            <person name="Halligan D.L."/>
            <person name="Halpern A.L."/>
            <person name="Halter G.M."/>
            <person name="Han M.V."/>
            <person name="Heger A."/>
            <person name="Hillier L."/>
            <person name="Hinrichs A.S."/>
            <person name="Holmes I."/>
            <person name="Hoskins R.A."/>
            <person name="Hubisz M.J."/>
            <person name="Hultmark D."/>
            <person name="Huntley M.A."/>
            <person name="Jaffe D.B."/>
            <person name="Jagadeeshan S."/>
            <person name="Jeck W.R."/>
            <person name="Johnson J."/>
            <person name="Jones C.D."/>
            <person name="Jordan W.C."/>
            <person name="Karpen G.H."/>
            <person name="Kataoka E."/>
            <person name="Keightley P.D."/>
            <person name="Kheradpour P."/>
            <person name="Kirkness E.F."/>
            <person name="Koerich L.B."/>
            <person name="Kristiansen K."/>
            <person name="Kudrna D."/>
            <person name="Kulathinal R.J."/>
            <person name="Kumar S."/>
            <person name="Kwok R."/>
            <person name="Lander E."/>
            <person name="Langley C.H."/>
            <person name="Lapoint R."/>
            <person name="Lazzaro B.P."/>
            <person name="Lee S.J."/>
            <person name="Levesque L."/>
            <person name="Li R."/>
            <person name="Lin C.F."/>
            <person name="Lin M.F."/>
            <person name="Lindblad-Toh K."/>
            <person name="Llopart A."/>
            <person name="Long M."/>
            <person name="Low L."/>
            <person name="Lozovsky E."/>
            <person name="Lu J."/>
            <person name="Luo M."/>
            <person name="Machado C.A."/>
            <person name="Makalowski W."/>
            <person name="Marzo M."/>
            <person name="Matsuda M."/>
            <person name="Matzkin L."/>
            <person name="McAllister B."/>
            <person name="McBride C.S."/>
            <person name="McKernan B."/>
            <person name="McKernan K."/>
            <person name="Mendez-Lago M."/>
            <person name="Minx P."/>
            <person name="Mollenhauer M.U."/>
            <person name="Montooth K."/>
            <person name="Mount S.M."/>
            <person name="Mu X."/>
            <person name="Myers E."/>
            <person name="Negre B."/>
            <person name="Newfeld S."/>
            <person name="Nielsen R."/>
            <person name="Noor M.A."/>
            <person name="O'Grady P."/>
            <person name="Pachter L."/>
            <person name="Papaceit M."/>
            <person name="Parisi M.J."/>
            <person name="Parisi M."/>
            <person name="Parts L."/>
            <person name="Pedersen J.S."/>
            <person name="Pesole G."/>
            <person name="Phillippy A.M."/>
            <person name="Ponting C.P."/>
            <person name="Pop M."/>
            <person name="Porcelli D."/>
            <person name="Powell J.R."/>
            <person name="Prohaska S."/>
            <person name="Pruitt K."/>
            <person name="Puig M."/>
            <person name="Quesneville H."/>
            <person name="Ram K.R."/>
            <person name="Rand D."/>
            <person name="Rasmussen M.D."/>
            <person name="Reed L.K."/>
            <person name="Reenan R."/>
            <person name="Reily A."/>
            <person name="Remington K.A."/>
            <person name="Rieger T.T."/>
            <person name="Ritchie M.G."/>
            <person name="Robin C."/>
            <person name="Rogers Y.H."/>
            <person name="Rohde C."/>
            <person name="Rozas J."/>
            <person name="Rubenfield M.J."/>
            <person name="Ruiz A."/>
            <person name="Russo S."/>
            <person name="Salzberg S.L."/>
            <person name="Sanchez-Gracia A."/>
            <person name="Saranga D.J."/>
            <person name="Sato H."/>
            <person name="Schaeffer S.W."/>
            <person name="Schatz M.C."/>
            <person name="Schlenke T."/>
            <person name="Schwartz R."/>
            <person name="Segarra C."/>
            <person name="Singh R.S."/>
            <person name="Sirot L."/>
            <person name="Sirota M."/>
            <person name="Sisneros N.B."/>
            <person name="Smith C.D."/>
            <person name="Smith T.F."/>
            <person name="Spieth J."/>
            <person name="Stage D.E."/>
            <person name="Stark A."/>
            <person name="Stephan W."/>
            <person name="Strausberg R.L."/>
            <person name="Strempel S."/>
            <person name="Sturgill D."/>
            <person name="Sutton G."/>
            <person name="Sutton G.G."/>
            <person name="Tao W."/>
            <person name="Teichmann S."/>
            <person name="Tobari Y.N."/>
            <person name="Tomimura Y."/>
            <person name="Tsolas J.M."/>
            <person name="Valente V.L."/>
            <person name="Venter E."/>
            <person name="Venter J.C."/>
            <person name="Vicario S."/>
            <person name="Vieira F.G."/>
            <person name="Vilella A.J."/>
            <person name="Villasante A."/>
            <person name="Walenz B."/>
            <person name="Wang J."/>
            <person name="Wasserman M."/>
            <person name="Watts T."/>
            <person name="Wilson D."/>
            <person name="Wilson R.K."/>
            <person name="Wing R.A."/>
            <person name="Wolfner M.F."/>
            <person name="Wong A."/>
            <person name="Wong G.K."/>
            <person name="Wu C.I."/>
            <person name="Wu G."/>
            <person name="Yamamoto D."/>
            <person name="Yang H.P."/>
            <person name="Yang S.P."/>
            <person name="Yorke J.A."/>
            <person name="Yoshida K."/>
            <person name="Zdobnov E."/>
            <person name="Zhang P."/>
            <person name="Zhang Y."/>
            <person name="Zimin A.V."/>
            <person name="Baldwin J."/>
            <person name="Abdouelleil A."/>
            <person name="Abdulkadir J."/>
            <person name="Abebe A."/>
            <person name="Abera B."/>
            <person name="Abreu J."/>
            <person name="Acer S.C."/>
            <person name="Aftuck L."/>
            <person name="Alexander A."/>
            <person name="An P."/>
            <person name="Anderson E."/>
            <person name="Anderson S."/>
            <person name="Arachi H."/>
            <person name="Azer M."/>
            <person name="Bachantsang P."/>
            <person name="Barry A."/>
            <person name="Bayul T."/>
            <person name="Berlin A."/>
            <person name="Bessette D."/>
            <person name="Bloom T."/>
            <person name="Blye J."/>
            <person name="Boguslavskiy L."/>
            <person name="Bonnet C."/>
            <person name="Boukhgalter B."/>
            <person name="Bourzgui I."/>
            <person name="Brown A."/>
            <person name="Cahill P."/>
            <person name="Channer S."/>
            <person name="Cheshatsang Y."/>
            <person name="Chuda L."/>
            <person name="Citroen M."/>
            <person name="Collymore A."/>
            <person name="Cooke P."/>
            <person name="Costello M."/>
            <person name="D'Aco K."/>
            <person name="Daza R."/>
            <person name="De Haan G."/>
            <person name="DeGray S."/>
            <person name="DeMaso C."/>
            <person name="Dhargay N."/>
            <person name="Dooley K."/>
            <person name="Dooley E."/>
            <person name="Doricent M."/>
            <person name="Dorje P."/>
            <person name="Dorjee K."/>
            <person name="Dupes A."/>
            <person name="Elong R."/>
            <person name="Falk J."/>
            <person name="Farina A."/>
            <person name="Faro S."/>
            <person name="Ferguson D."/>
            <person name="Fisher S."/>
            <person name="Foley C.D."/>
            <person name="Franke A."/>
            <person name="Friedrich D."/>
            <person name="Gadbois L."/>
            <person name="Gearin G."/>
            <person name="Gearin C.R."/>
            <person name="Giannoukos G."/>
            <person name="Goode T."/>
            <person name="Graham J."/>
            <person name="Grandbois E."/>
            <person name="Grewal S."/>
            <person name="Gyaltsen K."/>
            <person name="Hafez N."/>
            <person name="Hagos B."/>
            <person name="Hall J."/>
            <person name="Henson C."/>
            <person name="Hollinger A."/>
            <person name="Honan T."/>
            <person name="Huard M.D."/>
            <person name="Hughes L."/>
            <person name="Hurhula B."/>
            <person name="Husby M.E."/>
            <person name="Kamat A."/>
            <person name="Kanga B."/>
            <person name="Kashin S."/>
            <person name="Khazanovich D."/>
            <person name="Kisner P."/>
            <person name="Lance K."/>
            <person name="Lara M."/>
            <person name="Lee W."/>
            <person name="Lennon N."/>
            <person name="Letendre F."/>
            <person name="LeVine R."/>
            <person name="Lipovsky A."/>
            <person name="Liu X."/>
            <person name="Liu J."/>
            <person name="Liu S."/>
            <person name="Lokyitsang T."/>
            <person name="Lokyitsang Y."/>
            <person name="Lubonja R."/>
            <person name="Lui A."/>
            <person name="MacDonald P."/>
            <person name="Magnisalis V."/>
            <person name="Maru K."/>
            <person name="Matthews C."/>
            <person name="McCusker W."/>
            <person name="McDonough S."/>
            <person name="Mehta T."/>
            <person name="Meldrim J."/>
            <person name="Meneus L."/>
            <person name="Mihai O."/>
            <person name="Mihalev A."/>
            <person name="Mihova T."/>
            <person name="Mittelman R."/>
            <person name="Mlenga V."/>
            <person name="Montmayeur A."/>
            <person name="Mulrain L."/>
            <person name="Navidi A."/>
            <person name="Naylor J."/>
            <person name="Negash T."/>
            <person name="Nguyen T."/>
            <person name="Nguyen N."/>
            <person name="Nicol R."/>
            <person name="Norbu C."/>
            <person name="Norbu N."/>
            <person name="Novod N."/>
            <person name="O'Neill B."/>
            <person name="Osman S."/>
            <person name="Markiewicz E."/>
            <person name="Oyono O.L."/>
            <person name="Patti C."/>
            <person name="Phunkhang P."/>
            <person name="Pierre F."/>
            <person name="Priest M."/>
            <person name="Raghuraman S."/>
            <person name="Rege F."/>
            <person name="Reyes R."/>
            <person name="Rise C."/>
            <person name="Rogov P."/>
            <person name="Ross K."/>
            <person name="Ryan E."/>
            <person name="Settipalli S."/>
            <person name="Shea T."/>
            <person name="Sherpa N."/>
            <person name="Shi L."/>
            <person name="Shih D."/>
            <person name="Sparrow T."/>
            <person name="Spaulding J."/>
            <person name="Stalker J."/>
            <person name="Stange-Thomann N."/>
            <person name="Stavropoulos S."/>
            <person name="Stone C."/>
            <person name="Strader C."/>
            <person name="Tesfaye S."/>
            <person name="Thomson T."/>
            <person name="Thoulutsang Y."/>
            <person name="Thoulutsang D."/>
            <person name="Topham K."/>
            <person name="Topping I."/>
            <person name="Tsamla T."/>
            <person name="Vassiliev H."/>
            <person name="Vo A."/>
            <person name="Wangchuk T."/>
            <person name="Wangdi T."/>
            <person name="Weiand M."/>
            <person name="Wilkinson J."/>
            <person name="Wilson A."/>
            <person name="Yadav S."/>
            <person name="Young G."/>
            <person name="Yu Q."/>
            <person name="Zembek L."/>
            <person name="Zhong D."/>
            <person name="Zimmer A."/>
            <person name="Zwirko Z."/>
            <person name="Jaffe D.B."/>
            <person name="Alvarez P."/>
            <person name="Brockman W."/>
            <person name="Butler J."/>
            <person name="Chin C."/>
            <person name="Gnerre S."/>
            <person name="Grabherr M."/>
            <person name="Kleber M."/>
            <person name="Mauceli E."/>
            <person name="MacCallum I."/>
        </authorList>
    </citation>
    <scope>NUCLEOTIDE SEQUENCE [LARGE SCALE GENOMIC DNA]</scope>
    <source>
        <strain evidence="13 14">TSC#14021-0224.01</strain>
    </source>
</reference>
<keyword evidence="3" id="KW-0732">Signal</keyword>
<proteinExistence type="inferred from homology"/>
<keyword evidence="7" id="KW-0865">Zymogen</keyword>
<dbReference type="GO" id="GO:0051604">
    <property type="term" value="P:protein maturation"/>
    <property type="evidence" value="ECO:0007669"/>
    <property type="project" value="UniProtKB-ARBA"/>
</dbReference>
<keyword evidence="5 11" id="KW-0720">Serine protease</keyword>
<gene>
    <name evidence="13" type="primary">Dere\GG24123</name>
    <name evidence="13" type="synonym">Dere\CG12133</name>
    <name evidence="13" type="synonym">dere_GLEANR_8881</name>
    <name evidence="13" type="synonym">GG24123</name>
    <name evidence="13" type="ORF">Dere_GG24123</name>
</gene>
<keyword evidence="1 11" id="KW-0645">Protease</keyword>
<protein>
    <recommendedName>
        <fullName evidence="12">Peptidase S1 domain-containing protein</fullName>
    </recommendedName>
</protein>
<dbReference type="InterPro" id="IPR051487">
    <property type="entry name" value="Ser/Thr_Proteases_Immune/Dev"/>
</dbReference>
<dbReference type="AlphaFoldDB" id="B3N6T0"/>
<dbReference type="PROSITE" id="PS00134">
    <property type="entry name" value="TRYPSIN_HIS"/>
    <property type="match status" value="1"/>
</dbReference>
<dbReference type="Gene3D" id="2.40.10.10">
    <property type="entry name" value="Trypsin-like serine proteases"/>
    <property type="match status" value="2"/>
</dbReference>